<sequence length="82" mass="9241">CLSCEKSHTDTWDPGAYREQSTNNSNFKESQCDDKIIEHVLGTSTYGGWFCKNTASDTSWNLSLLALLVHNFNLEASEMSFD</sequence>
<dbReference type="AlphaFoldDB" id="A0A8T2X8H2"/>
<proteinExistence type="predicted"/>
<evidence type="ECO:0000313" key="3">
    <source>
        <dbReference type="Proteomes" id="UP000807159"/>
    </source>
</evidence>
<dbReference type="Proteomes" id="UP000807159">
    <property type="component" value="Chromosome 14"/>
</dbReference>
<evidence type="ECO:0000313" key="2">
    <source>
        <dbReference type="EMBL" id="KAH8489062.1"/>
    </source>
</evidence>
<evidence type="ECO:0000256" key="1">
    <source>
        <dbReference type="SAM" id="MobiDB-lite"/>
    </source>
</evidence>
<feature type="compositionally biased region" description="Basic and acidic residues" evidence="1">
    <location>
        <begin position="1"/>
        <end position="11"/>
    </location>
</feature>
<comment type="caution">
    <text evidence="2">The sequence shown here is derived from an EMBL/GenBank/DDBJ whole genome shotgun (WGS) entry which is preliminary data.</text>
</comment>
<feature type="region of interest" description="Disordered" evidence="1">
    <location>
        <begin position="1"/>
        <end position="27"/>
    </location>
</feature>
<organism evidence="2 3">
    <name type="scientific">Populus deltoides</name>
    <name type="common">Eastern poplar</name>
    <name type="synonym">Eastern cottonwood</name>
    <dbReference type="NCBI Taxonomy" id="3696"/>
    <lineage>
        <taxon>Eukaryota</taxon>
        <taxon>Viridiplantae</taxon>
        <taxon>Streptophyta</taxon>
        <taxon>Embryophyta</taxon>
        <taxon>Tracheophyta</taxon>
        <taxon>Spermatophyta</taxon>
        <taxon>Magnoliopsida</taxon>
        <taxon>eudicotyledons</taxon>
        <taxon>Gunneridae</taxon>
        <taxon>Pentapetalae</taxon>
        <taxon>rosids</taxon>
        <taxon>fabids</taxon>
        <taxon>Malpighiales</taxon>
        <taxon>Salicaceae</taxon>
        <taxon>Saliceae</taxon>
        <taxon>Populus</taxon>
    </lineage>
</organism>
<keyword evidence="3" id="KW-1185">Reference proteome</keyword>
<reference evidence="2" key="1">
    <citation type="journal article" date="2021" name="J. Hered.">
        <title>Genome Assembly of Salicaceae Populus deltoides (Eastern Cottonwood) I-69 Based on Nanopore Sequencing and Hi-C Technologies.</title>
        <authorList>
            <person name="Bai S."/>
            <person name="Wu H."/>
            <person name="Zhang J."/>
            <person name="Pan Z."/>
            <person name="Zhao W."/>
            <person name="Li Z."/>
            <person name="Tong C."/>
        </authorList>
    </citation>
    <scope>NUCLEOTIDE SEQUENCE</scope>
    <source>
        <tissue evidence="2">Leaf</tissue>
    </source>
</reference>
<dbReference type="EMBL" id="JACEGQ020000014">
    <property type="protein sequence ID" value="KAH8489062.1"/>
    <property type="molecule type" value="Genomic_DNA"/>
</dbReference>
<name>A0A8T2X8H2_POPDE</name>
<protein>
    <submittedName>
        <fullName evidence="2">Uncharacterized protein</fullName>
    </submittedName>
</protein>
<accession>A0A8T2X8H2</accession>
<gene>
    <name evidence="2" type="ORF">H0E87_024634</name>
</gene>
<feature type="non-terminal residue" evidence="2">
    <location>
        <position position="1"/>
    </location>
</feature>